<sequence length="156" mass="17346">MFKATPRGIPELKQALRDLMKEQRSATRAALYRAAQVIRDDAKLRAPVLSVPIRNKKGGLKRKPGTVKKAIGITQLKPQSGLLRAAVRVRPAPPAKRGANSPHDPFYWKFLELGTSKMRPRPFLLPAARSRFAAAVQAFEDEIAKRLRAFLGKGKL</sequence>
<gene>
    <name evidence="1" type="ordered locus">Lcho_3168</name>
</gene>
<dbReference type="NCBIfam" id="TIGR01725">
    <property type="entry name" value="phge_HK97_gp10"/>
    <property type="match status" value="1"/>
</dbReference>
<dbReference type="RefSeq" id="WP_012348174.1">
    <property type="nucleotide sequence ID" value="NC_010524.1"/>
</dbReference>
<keyword evidence="2" id="KW-1185">Reference proteome</keyword>
<organism evidence="1 2">
    <name type="scientific">Leptothrix cholodnii (strain ATCC 51168 / LMG 8142 / SP-6)</name>
    <name type="common">Leptothrix discophora (strain SP-6)</name>
    <dbReference type="NCBI Taxonomy" id="395495"/>
    <lineage>
        <taxon>Bacteria</taxon>
        <taxon>Pseudomonadati</taxon>
        <taxon>Pseudomonadota</taxon>
        <taxon>Betaproteobacteria</taxon>
        <taxon>Burkholderiales</taxon>
        <taxon>Sphaerotilaceae</taxon>
        <taxon>Leptothrix</taxon>
    </lineage>
</organism>
<name>B1Y110_LEPCP</name>
<reference evidence="1 2" key="1">
    <citation type="submission" date="2008-03" db="EMBL/GenBank/DDBJ databases">
        <title>Complete sequence of Leptothrix cholodnii SP-6.</title>
        <authorList>
            <consortium name="US DOE Joint Genome Institute"/>
            <person name="Copeland A."/>
            <person name="Lucas S."/>
            <person name="Lapidus A."/>
            <person name="Glavina del Rio T."/>
            <person name="Dalin E."/>
            <person name="Tice H."/>
            <person name="Bruce D."/>
            <person name="Goodwin L."/>
            <person name="Pitluck S."/>
            <person name="Chertkov O."/>
            <person name="Brettin T."/>
            <person name="Detter J.C."/>
            <person name="Han C."/>
            <person name="Kuske C.R."/>
            <person name="Schmutz J."/>
            <person name="Larimer F."/>
            <person name="Land M."/>
            <person name="Hauser L."/>
            <person name="Kyrpides N."/>
            <person name="Lykidis A."/>
            <person name="Emerson D."/>
            <person name="Richardson P."/>
        </authorList>
    </citation>
    <scope>NUCLEOTIDE SEQUENCE [LARGE SCALE GENOMIC DNA]</scope>
    <source>
        <strain evidence="2">ATCC 51168 / LMG 8142 / SP-6</strain>
    </source>
</reference>
<accession>B1Y110</accession>
<dbReference type="EMBL" id="CP001013">
    <property type="protein sequence ID" value="ACB35427.1"/>
    <property type="molecule type" value="Genomic_DNA"/>
</dbReference>
<proteinExistence type="predicted"/>
<dbReference type="Proteomes" id="UP000001693">
    <property type="component" value="Chromosome"/>
</dbReference>
<dbReference type="AlphaFoldDB" id="B1Y110"/>
<dbReference type="Pfam" id="PF04883">
    <property type="entry name" value="HK97-gp10_like"/>
    <property type="match status" value="1"/>
</dbReference>
<evidence type="ECO:0000313" key="2">
    <source>
        <dbReference type="Proteomes" id="UP000001693"/>
    </source>
</evidence>
<dbReference type="HOGENOM" id="CLU_127674_5_1_4"/>
<dbReference type="eggNOG" id="ENOG5033K8Q">
    <property type="taxonomic scope" value="Bacteria"/>
</dbReference>
<dbReference type="OrthoDB" id="8613246at2"/>
<dbReference type="KEGG" id="lch:Lcho_3168"/>
<evidence type="ECO:0000313" key="1">
    <source>
        <dbReference type="EMBL" id="ACB35427.1"/>
    </source>
</evidence>
<dbReference type="InterPro" id="IPR010064">
    <property type="entry name" value="HK97-gp10_tail"/>
</dbReference>
<protein>
    <submittedName>
        <fullName evidence="1">Phage protein, HK97 gp10 family</fullName>
    </submittedName>
</protein>